<dbReference type="PANTHER" id="PTHR46580">
    <property type="entry name" value="SENSOR KINASE-RELATED"/>
    <property type="match status" value="1"/>
</dbReference>
<organism evidence="5 6">
    <name type="scientific">Eiseniibacteriota bacterium</name>
    <dbReference type="NCBI Taxonomy" id="2212470"/>
    <lineage>
        <taxon>Bacteria</taxon>
        <taxon>Candidatus Eiseniibacteriota</taxon>
    </lineage>
</organism>
<proteinExistence type="predicted"/>
<comment type="caution">
    <text evidence="5">The sequence shown here is derived from an EMBL/GenBank/DDBJ whole genome shotgun (WGS) entry which is preliminary data.</text>
</comment>
<dbReference type="Pfam" id="PF13860">
    <property type="entry name" value="FlgD_ig"/>
    <property type="match status" value="1"/>
</dbReference>
<evidence type="ECO:0000313" key="6">
    <source>
        <dbReference type="Proteomes" id="UP001593833"/>
    </source>
</evidence>
<evidence type="ECO:0000259" key="3">
    <source>
        <dbReference type="Pfam" id="PF13229"/>
    </source>
</evidence>
<dbReference type="InterPro" id="IPR028994">
    <property type="entry name" value="Integrin_alpha_N"/>
</dbReference>
<dbReference type="Proteomes" id="UP001593833">
    <property type="component" value="Unassembled WGS sequence"/>
</dbReference>
<dbReference type="InterPro" id="IPR012334">
    <property type="entry name" value="Pectin_lyas_fold"/>
</dbReference>
<dbReference type="Gene3D" id="2.60.40.10">
    <property type="entry name" value="Immunoglobulins"/>
    <property type="match status" value="2"/>
</dbReference>
<evidence type="ECO:0000256" key="2">
    <source>
        <dbReference type="SAM" id="SignalP"/>
    </source>
</evidence>
<gene>
    <name evidence="5" type="ORF">ACFL6M_03735</name>
</gene>
<feature type="domain" description="FlgD/Vpr Ig-like" evidence="4">
    <location>
        <begin position="1716"/>
        <end position="1776"/>
    </location>
</feature>
<dbReference type="Pfam" id="PF13229">
    <property type="entry name" value="Beta_helix"/>
    <property type="match status" value="2"/>
</dbReference>
<keyword evidence="1 2" id="KW-0732">Signal</keyword>
<dbReference type="Gene3D" id="2.160.20.10">
    <property type="entry name" value="Single-stranded right-handed beta-helix, Pectin lyase-like"/>
    <property type="match status" value="2"/>
</dbReference>
<dbReference type="InterPro" id="IPR013783">
    <property type="entry name" value="Ig-like_fold"/>
</dbReference>
<dbReference type="InterPro" id="IPR039448">
    <property type="entry name" value="Beta_helix"/>
</dbReference>
<dbReference type="Gene3D" id="2.60.40.4070">
    <property type="match status" value="1"/>
</dbReference>
<feature type="domain" description="Right handed beta helix" evidence="3">
    <location>
        <begin position="1178"/>
        <end position="1304"/>
    </location>
</feature>
<dbReference type="InterPro" id="IPR006626">
    <property type="entry name" value="PbH1"/>
</dbReference>
<dbReference type="InterPro" id="IPR025965">
    <property type="entry name" value="FlgD/Vpr_Ig-like"/>
</dbReference>
<keyword evidence="6" id="KW-1185">Reference proteome</keyword>
<dbReference type="Gene3D" id="2.30.30.100">
    <property type="match status" value="10"/>
</dbReference>
<feature type="chain" id="PRO_5045848438" evidence="2">
    <location>
        <begin position="35"/>
        <end position="1791"/>
    </location>
</feature>
<name>A0ABV6YK28_UNCEI</name>
<evidence type="ECO:0000313" key="5">
    <source>
        <dbReference type="EMBL" id="MFC1572692.1"/>
    </source>
</evidence>
<dbReference type="SMART" id="SM00710">
    <property type="entry name" value="PbH1"/>
    <property type="match status" value="8"/>
</dbReference>
<protein>
    <submittedName>
        <fullName evidence="5">FG-GAP-like repeat-containing protein</fullName>
    </submittedName>
</protein>
<dbReference type="EMBL" id="JBHPKH010000030">
    <property type="protein sequence ID" value="MFC1572692.1"/>
    <property type="molecule type" value="Genomic_DNA"/>
</dbReference>
<sequence>MFIHVFQVSCGPARLSYLVLLAATLLLSSAPAAAQVLFWPARLGFQTENTPTAVAVGDLNGDEILDLAVANASSHSVSVLLGLGDSTFAAAETYATGDNPMAIAIGDFDADDAPDLAVANRNSDNISVFMNQGDGTFGAAVFYVAGDGPASAAIGDLDGDDVLDLVVGNVYATDFAVFLGQGDGTFAAASFQSTGGFRPTFVAIGNLNGDAFPDLALAAFEPLYGDGYVLVFTGDGDGTFGALTDYATGDTPYWVAIGDLNDDDVADLAVAVTYGDEISVYLGLGSGWFDTPVFYSIDGGPASVVIEDMDGDTVPDLVTANDTSHSVAVLIGVGDGTFSAADYFQSGVEPMSGVIGDFNDDDVPDVVSAHWSAYHVGVLLGQGDGTLITAASYGVGDYPRSVVLDDLDGDEILDLVTANNNSDNVAVRLGQGDGTFAALQSYATGSSPYAISTKDLDGDEISDLVVTVISSDAVAVHLGQGDGTFLPASFYGAGDNPYSVAVGDLDDDQIPDIVTANAFSDDVAVLLGVGDGTFLPASFYGAGNQPRSVAIGTLDDDQAGDIVVVNADNSVAVLLGIGDGTFATAQFYPAGDFPTAIAVGELNDDAISDLAVANYHSHDIAVFLGNGDGSFGAASLLGTGKGPQSIVLRDLNGDRITDLTVANGTSFDVAVHLGHGDGSFRAASYYGAGAGPQCVAVGDLDGNQIPDLAVANSQTNDVTILLGTGAGNLPRIWHVPTQVATIQAGIDSAACGDTVVVACGTYYEHDIIMKSCITLRSETGEPDCVTIDADSLGRVMYCEDVDNTARIIGITFTGGGAYMGGGIYCRSSFPYITNCVFTQNHATEGGGMCCEDYSGPTITDCVFSDNITGGSGSYGGGISYEDSEMALTGCTFTGNQAKYGGGLNFVEADPAEGYITDCLFSNNQAELLGGAMHCDFYGTPIVTSTVFFSNTAGLEGGAIWCETGVDPQITSCTLSGNGAPSGGGIALFTDNDLVISHTIIAFCTEGKAIDCGPFDTPTISCCDVYGNAGGDWVDCLEGLEETNANFSEDPIFCHAASGDLTLQSNSPCLDYPTCGLVGALGEGCDCRAWYVATNGSDETGDGSAGNPFATIAHALDLALPCDSVLVACGTYHEHDLVMKPGVLLRSETGEPDCVTIDADSLGRVMYCEDVDDQARIEGITFTGGDATVESDARTGGGMYLITSYPQIVNCVFTGNHARKGGGLNSRWAQPTIIDCDFIENTVSHDGGGIMFEHVSPMAVTGCTFLRNQAEQGGGGVCCQEADGDEGFITDCYFVENEADYGGGLFCDGDAYPLVTYSVFRTNSAVSEGGAICCQEDGSVQLGNCTLYGNSANDGGGLAVPGGTHDDPVLSNTIIAFSTSGGAVSCGGTDPVVSCCDIYGNVGGDWIQCIAGMESINHNFSADPLFCDPAWGDFTLQDGSPCEPEADPFCNLIGALSDACIPCSPFDTIQVVGDFNGWDEGAPMMTEVEQCVWEDTVSVTAGCHRLKFRTDNVWDNDYGSCFGEDPSCQVPMQGAVCLVSGIGTALGWINFPLTGNYIFRLDENSSTYQITPLASQFFMMQVVGDFNGWDENAPGMSQITPGLWADTLDIAAGCYYMKFRTNNAWEDPFDYGGCAAPDPTCMVPLQGSVCQVTGIGTELGQIDFHLSTQYAFLLDESNFTYQITPLSGSSVEDQLPPPTEFRLMATRPNPFSRQTLIRYELPRVAHVRLRIHDAGGRLVRVLKDGPSEAGRFDLVWNGRDERGFQVGGGIYFYSLVAGRHKETRKLLVIRND</sequence>
<evidence type="ECO:0000259" key="4">
    <source>
        <dbReference type="Pfam" id="PF13860"/>
    </source>
</evidence>
<feature type="domain" description="Right handed beta helix" evidence="3">
    <location>
        <begin position="802"/>
        <end position="956"/>
    </location>
</feature>
<evidence type="ECO:0000256" key="1">
    <source>
        <dbReference type="ARBA" id="ARBA00022729"/>
    </source>
</evidence>
<reference evidence="5 6" key="1">
    <citation type="submission" date="2024-09" db="EMBL/GenBank/DDBJ databases">
        <authorList>
            <person name="D'Angelo T."/>
        </authorList>
    </citation>
    <scope>NUCLEOTIDE SEQUENCE [LARGE SCALE GENOMIC DNA]</scope>
    <source>
        <strain evidence="5">SAG AM-320-E07</strain>
    </source>
</reference>
<dbReference type="InterPro" id="IPR013517">
    <property type="entry name" value="FG-GAP"/>
</dbReference>
<dbReference type="InterPro" id="IPR014756">
    <property type="entry name" value="Ig_E-set"/>
</dbReference>
<dbReference type="InterPro" id="IPR011050">
    <property type="entry name" value="Pectin_lyase_fold/virulence"/>
</dbReference>
<dbReference type="SUPFAM" id="SSF69318">
    <property type="entry name" value="Integrin alpha N-terminal domain"/>
    <property type="match status" value="2"/>
</dbReference>
<dbReference type="SUPFAM" id="SSF51126">
    <property type="entry name" value="Pectin lyase-like"/>
    <property type="match status" value="2"/>
</dbReference>
<dbReference type="Pfam" id="PF13517">
    <property type="entry name" value="FG-GAP_3"/>
    <property type="match status" value="5"/>
</dbReference>
<feature type="signal peptide" evidence="2">
    <location>
        <begin position="1"/>
        <end position="34"/>
    </location>
</feature>
<dbReference type="SUPFAM" id="SSF81296">
    <property type="entry name" value="E set domains"/>
    <property type="match status" value="2"/>
</dbReference>
<accession>A0ABV6YK28</accession>